<comment type="caution">
    <text evidence="1">The sequence shown here is derived from an EMBL/GenBank/DDBJ whole genome shotgun (WGS) entry which is preliminary data.</text>
</comment>
<organism evidence="1 2">
    <name type="scientific">Aspergillus turcosus</name>
    <dbReference type="NCBI Taxonomy" id="1245748"/>
    <lineage>
        <taxon>Eukaryota</taxon>
        <taxon>Fungi</taxon>
        <taxon>Dikarya</taxon>
        <taxon>Ascomycota</taxon>
        <taxon>Pezizomycotina</taxon>
        <taxon>Eurotiomycetes</taxon>
        <taxon>Eurotiomycetidae</taxon>
        <taxon>Eurotiales</taxon>
        <taxon>Aspergillaceae</taxon>
        <taxon>Aspergillus</taxon>
        <taxon>Aspergillus subgen. Fumigati</taxon>
    </lineage>
</organism>
<gene>
    <name evidence="1" type="ORF">CFD26_101957</name>
</gene>
<dbReference type="Proteomes" id="UP000215289">
    <property type="component" value="Unassembled WGS sequence"/>
</dbReference>
<reference evidence="1 2" key="1">
    <citation type="submission" date="2018-08" db="EMBL/GenBank/DDBJ databases">
        <title>Draft genome sequences of two Aspergillus turcosus clinical strains isolated from bronchoalveolar lavage fluid: one azole-susceptible and the other azole-resistant.</title>
        <authorList>
            <person name="Parent-Michaud M."/>
            <person name="Dufresne P.J."/>
            <person name="Fournier E."/>
            <person name="Martineau C."/>
            <person name="Moreira S."/>
            <person name="Perkins V."/>
            <person name="De Repentigny L."/>
            <person name="Dufresne S.F."/>
        </authorList>
    </citation>
    <scope>NUCLEOTIDE SEQUENCE [LARGE SCALE GENOMIC DNA]</scope>
    <source>
        <strain evidence="1">HMR AF 1038</strain>
    </source>
</reference>
<dbReference type="EMBL" id="NIDN02000365">
    <property type="protein sequence ID" value="RLL93212.1"/>
    <property type="molecule type" value="Genomic_DNA"/>
</dbReference>
<dbReference type="AlphaFoldDB" id="A0A3R7F0W0"/>
<dbReference type="OrthoDB" id="4505326at2759"/>
<protein>
    <submittedName>
        <fullName evidence="1">Uncharacterized protein</fullName>
    </submittedName>
</protein>
<evidence type="ECO:0000313" key="1">
    <source>
        <dbReference type="EMBL" id="RLL93212.1"/>
    </source>
</evidence>
<name>A0A3R7F0W0_9EURO</name>
<proteinExistence type="predicted"/>
<sequence>MSGSLKTLPTATILLRHASRSLNTRIPPIARQSVSILPCRIAIISRDKLKKETSSKTPDLRRCVAHNSLLRRSMEEAHHNTRKRMASLHFEDDVEDGPDMPTQTPSESPSSIIRNTITAAVKAMARRRSEGLVRMASSSESNGNKRINSYRRYYAPRLVSARKLFPSAGYTISAGVAG</sequence>
<evidence type="ECO:0000313" key="2">
    <source>
        <dbReference type="Proteomes" id="UP000215289"/>
    </source>
</evidence>
<keyword evidence="2" id="KW-1185">Reference proteome</keyword>
<accession>A0A3R7F0W0</accession>